<protein>
    <recommendedName>
        <fullName evidence="1">ATPase AAA-type core domain-containing protein</fullName>
    </recommendedName>
</protein>
<reference evidence="2 3" key="1">
    <citation type="submission" date="2018-06" db="EMBL/GenBank/DDBJ databases">
        <title>Genomic Encyclopedia of Archaeal and Bacterial Type Strains, Phase II (KMG-II): from individual species to whole genera.</title>
        <authorList>
            <person name="Goeker M."/>
        </authorList>
    </citation>
    <scope>NUCLEOTIDE SEQUENCE [LARGE SCALE GENOMIC DNA]</scope>
    <source>
        <strain evidence="2 3">DSM 18710</strain>
    </source>
</reference>
<name>A0ABX9DRJ4_9BACT</name>
<evidence type="ECO:0000313" key="3">
    <source>
        <dbReference type="Proteomes" id="UP000249852"/>
    </source>
</evidence>
<dbReference type="SUPFAM" id="SSF52540">
    <property type="entry name" value="P-loop containing nucleoside triphosphate hydrolases"/>
    <property type="match status" value="1"/>
</dbReference>
<organism evidence="2 3">
    <name type="scientific">Prevotella pallens</name>
    <dbReference type="NCBI Taxonomy" id="60133"/>
    <lineage>
        <taxon>Bacteria</taxon>
        <taxon>Pseudomonadati</taxon>
        <taxon>Bacteroidota</taxon>
        <taxon>Bacteroidia</taxon>
        <taxon>Bacteroidales</taxon>
        <taxon>Prevotellaceae</taxon>
        <taxon>Prevotella</taxon>
    </lineage>
</organism>
<dbReference type="RefSeq" id="WP_006045862.1">
    <property type="nucleotide sequence ID" value="NZ_QLTQ01000008.1"/>
</dbReference>
<comment type="caution">
    <text evidence="2">The sequence shown here is derived from an EMBL/GenBank/DDBJ whole genome shotgun (WGS) entry which is preliminary data.</text>
</comment>
<proteinExistence type="predicted"/>
<evidence type="ECO:0000313" key="2">
    <source>
        <dbReference type="EMBL" id="RAS45819.1"/>
    </source>
</evidence>
<dbReference type="PANTHER" id="PTHR40396">
    <property type="entry name" value="ATPASE-LIKE PROTEIN"/>
    <property type="match status" value="1"/>
</dbReference>
<dbReference type="InterPro" id="IPR003959">
    <property type="entry name" value="ATPase_AAA_core"/>
</dbReference>
<feature type="domain" description="ATPase AAA-type core" evidence="1">
    <location>
        <begin position="52"/>
        <end position="362"/>
    </location>
</feature>
<evidence type="ECO:0000259" key="1">
    <source>
        <dbReference type="Pfam" id="PF13304"/>
    </source>
</evidence>
<dbReference type="InterPro" id="IPR027417">
    <property type="entry name" value="P-loop_NTPase"/>
</dbReference>
<sequence>MIIEFSVKNYRSIRDLQTISFKATGLKSPAGSEIDSNNIVKNNGVSLLKTVGLYGANASGKSNMLMALSYFAHAVRTLAIDSRGVRPLYDPFLFETSNEGCFFQIVLLLNGKKYRYGFVVNKSDNVPGKNSSNDVKIESEWLYGNVDKNMKRLFLRVGNEVKENNLPTSEGMIIPTKLPYPHTLFLVHAAAFDAKGIPMQIANYLTIHTINNIIEKGLFRGVSINIIKESTPFFLSFLKRFNMKYDDIELIDDESYPDNDYSNFPLDKVLLKRTTHDGNNKPLSMNLEYRESSGNKKIFDLAGVLLMAFNMGNTPFLIVIDEIDSNFHPSLLIKLIEMFNNPKINKNNSQLLFTSHDTNLMSPSIMRRDQFYFAEKQEDESTRLYSLADLRGIRNDADFAKQYLAGYYGALPVLNDYTEVEEKRESGKTKERRRYYCINSKGSFEEIK</sequence>
<dbReference type="Gene3D" id="3.40.50.300">
    <property type="entry name" value="P-loop containing nucleotide triphosphate hydrolases"/>
    <property type="match status" value="2"/>
</dbReference>
<gene>
    <name evidence="2" type="ORF">BC673_10849</name>
</gene>
<accession>A0ABX9DRJ4</accession>
<dbReference type="EMBL" id="QLTQ01000008">
    <property type="protein sequence ID" value="RAS45819.1"/>
    <property type="molecule type" value="Genomic_DNA"/>
</dbReference>
<dbReference type="PANTHER" id="PTHR40396:SF1">
    <property type="entry name" value="ATPASE AAA-TYPE CORE DOMAIN-CONTAINING PROTEIN"/>
    <property type="match status" value="1"/>
</dbReference>
<dbReference type="Proteomes" id="UP000249852">
    <property type="component" value="Unassembled WGS sequence"/>
</dbReference>
<dbReference type="Pfam" id="PF13304">
    <property type="entry name" value="AAA_21"/>
    <property type="match status" value="1"/>
</dbReference>
<keyword evidence="3" id="KW-1185">Reference proteome</keyword>